<dbReference type="InterPro" id="IPR020846">
    <property type="entry name" value="MFS_dom"/>
</dbReference>
<feature type="region of interest" description="Disordered" evidence="7">
    <location>
        <begin position="706"/>
        <end position="746"/>
    </location>
</feature>
<feature type="domain" description="Major facilitator superfamily (MFS) profile" evidence="9">
    <location>
        <begin position="237"/>
        <end position="689"/>
    </location>
</feature>
<dbReference type="InterPro" id="IPR036259">
    <property type="entry name" value="MFS_trans_sf"/>
</dbReference>
<protein>
    <submittedName>
        <fullName evidence="10">(California timema) hypothetical protein</fullName>
    </submittedName>
</protein>
<feature type="transmembrane region" description="Helical" evidence="8">
    <location>
        <begin position="435"/>
        <end position="454"/>
    </location>
</feature>
<evidence type="ECO:0000256" key="3">
    <source>
        <dbReference type="ARBA" id="ARBA00022692"/>
    </source>
</evidence>
<dbReference type="InterPro" id="IPR011701">
    <property type="entry name" value="MFS"/>
</dbReference>
<feature type="transmembrane region" description="Helical" evidence="8">
    <location>
        <begin position="665"/>
        <end position="684"/>
    </location>
</feature>
<dbReference type="GO" id="GO:0015293">
    <property type="term" value="F:symporter activity"/>
    <property type="evidence" value="ECO:0007669"/>
    <property type="project" value="UniProtKB-KW"/>
</dbReference>
<dbReference type="FunFam" id="1.20.1250.20:FF:000003">
    <property type="entry name" value="Solute carrier family 17 member 3"/>
    <property type="match status" value="1"/>
</dbReference>
<organism evidence="10">
    <name type="scientific">Timema californicum</name>
    <name type="common">California timema</name>
    <name type="synonym">Walking stick</name>
    <dbReference type="NCBI Taxonomy" id="61474"/>
    <lineage>
        <taxon>Eukaryota</taxon>
        <taxon>Metazoa</taxon>
        <taxon>Ecdysozoa</taxon>
        <taxon>Arthropoda</taxon>
        <taxon>Hexapoda</taxon>
        <taxon>Insecta</taxon>
        <taxon>Pterygota</taxon>
        <taxon>Neoptera</taxon>
        <taxon>Polyneoptera</taxon>
        <taxon>Phasmatodea</taxon>
        <taxon>Timematodea</taxon>
        <taxon>Timematoidea</taxon>
        <taxon>Timematidae</taxon>
        <taxon>Timema</taxon>
    </lineage>
</organism>
<dbReference type="PANTHER" id="PTHR11662">
    <property type="entry name" value="SOLUTE CARRIER FAMILY 17"/>
    <property type="match status" value="1"/>
</dbReference>
<keyword evidence="5 8" id="KW-1133">Transmembrane helix</keyword>
<feature type="compositionally biased region" description="Basic and acidic residues" evidence="7">
    <location>
        <begin position="185"/>
        <end position="200"/>
    </location>
</feature>
<feature type="transmembrane region" description="Helical" evidence="8">
    <location>
        <begin position="408"/>
        <end position="429"/>
    </location>
</feature>
<feature type="transmembrane region" description="Helical" evidence="8">
    <location>
        <begin position="572"/>
        <end position="590"/>
    </location>
</feature>
<feature type="transmembrane region" description="Helical" evidence="8">
    <location>
        <begin position="369"/>
        <end position="387"/>
    </location>
</feature>
<evidence type="ECO:0000256" key="6">
    <source>
        <dbReference type="ARBA" id="ARBA00023136"/>
    </source>
</evidence>
<dbReference type="PROSITE" id="PS50850">
    <property type="entry name" value="MFS"/>
    <property type="match status" value="1"/>
</dbReference>
<dbReference type="SUPFAM" id="SSF103473">
    <property type="entry name" value="MFS general substrate transporter"/>
    <property type="match status" value="1"/>
</dbReference>
<evidence type="ECO:0000313" key="10">
    <source>
        <dbReference type="EMBL" id="CAD7572352.1"/>
    </source>
</evidence>
<dbReference type="AlphaFoldDB" id="A0A7R9J4P1"/>
<feature type="transmembrane region" description="Helical" evidence="8">
    <location>
        <begin position="633"/>
        <end position="653"/>
    </location>
</feature>
<feature type="region of interest" description="Disordered" evidence="7">
    <location>
        <begin position="179"/>
        <end position="201"/>
    </location>
</feature>
<dbReference type="InterPro" id="IPR050382">
    <property type="entry name" value="MFS_Na/Anion_cotransporter"/>
</dbReference>
<accession>A0A7R9J4P1</accession>
<dbReference type="PANTHER" id="PTHR11662:SF79">
    <property type="entry name" value="NA[+]-DEPENDENT INORGANIC PHOSPHATE COTRANSPORTER, ISOFORM A"/>
    <property type="match status" value="1"/>
</dbReference>
<dbReference type="Gene3D" id="1.20.1250.20">
    <property type="entry name" value="MFS general substrate transporter like domains"/>
    <property type="match status" value="2"/>
</dbReference>
<evidence type="ECO:0000256" key="1">
    <source>
        <dbReference type="ARBA" id="ARBA00004141"/>
    </source>
</evidence>
<comment type="subcellular location">
    <subcellularLocation>
        <location evidence="1">Membrane</location>
        <topology evidence="1">Multi-pass membrane protein</topology>
    </subcellularLocation>
</comment>
<dbReference type="GO" id="GO:0016020">
    <property type="term" value="C:membrane"/>
    <property type="evidence" value="ECO:0007669"/>
    <property type="project" value="UniProtKB-SubCell"/>
</dbReference>
<name>A0A7R9J4P1_TIMCA</name>
<dbReference type="CDD" id="cd17318">
    <property type="entry name" value="MFS_SLC17"/>
    <property type="match status" value="1"/>
</dbReference>
<evidence type="ECO:0000256" key="2">
    <source>
        <dbReference type="ARBA" id="ARBA00022448"/>
    </source>
</evidence>
<keyword evidence="6 8" id="KW-0472">Membrane</keyword>
<feature type="transmembrane region" description="Helical" evidence="8">
    <location>
        <begin position="596"/>
        <end position="621"/>
    </location>
</feature>
<evidence type="ECO:0000256" key="8">
    <source>
        <dbReference type="SAM" id="Phobius"/>
    </source>
</evidence>
<dbReference type="EMBL" id="OE180979">
    <property type="protein sequence ID" value="CAD7572352.1"/>
    <property type="molecule type" value="Genomic_DNA"/>
</dbReference>
<keyword evidence="3 8" id="KW-0812">Transmembrane</keyword>
<evidence type="ECO:0000256" key="5">
    <source>
        <dbReference type="ARBA" id="ARBA00022989"/>
    </source>
</evidence>
<reference evidence="10" key="1">
    <citation type="submission" date="2020-11" db="EMBL/GenBank/DDBJ databases">
        <authorList>
            <person name="Tran Van P."/>
        </authorList>
    </citation>
    <scope>NUCLEOTIDE SEQUENCE</scope>
</reference>
<gene>
    <name evidence="10" type="ORF">TCMB3V08_LOCUS5005</name>
</gene>
<proteinExistence type="predicted"/>
<evidence type="ECO:0000256" key="4">
    <source>
        <dbReference type="ARBA" id="ARBA00022847"/>
    </source>
</evidence>
<evidence type="ECO:0000256" key="7">
    <source>
        <dbReference type="SAM" id="MobiDB-lite"/>
    </source>
</evidence>
<keyword evidence="2" id="KW-0813">Transport</keyword>
<evidence type="ECO:0000259" key="9">
    <source>
        <dbReference type="PROSITE" id="PS50850"/>
    </source>
</evidence>
<dbReference type="GO" id="GO:0006820">
    <property type="term" value="P:monoatomic anion transport"/>
    <property type="evidence" value="ECO:0007669"/>
    <property type="project" value="TreeGrafter"/>
</dbReference>
<feature type="transmembrane region" description="Helical" evidence="8">
    <location>
        <begin position="343"/>
        <end position="363"/>
    </location>
</feature>
<feature type="region of interest" description="Disordered" evidence="7">
    <location>
        <begin position="1"/>
        <end position="38"/>
    </location>
</feature>
<feature type="transmembrane region" description="Helical" evidence="8">
    <location>
        <begin position="491"/>
        <end position="512"/>
    </location>
</feature>
<dbReference type="Pfam" id="PF07690">
    <property type="entry name" value="MFS_1"/>
    <property type="match status" value="1"/>
</dbReference>
<feature type="transmembrane region" description="Helical" evidence="8">
    <location>
        <begin position="233"/>
        <end position="256"/>
    </location>
</feature>
<feature type="compositionally biased region" description="Basic and acidic residues" evidence="7">
    <location>
        <begin position="706"/>
        <end position="728"/>
    </location>
</feature>
<keyword evidence="4" id="KW-0769">Symport</keyword>
<feature type="transmembrane region" description="Helical" evidence="8">
    <location>
        <begin position="532"/>
        <end position="551"/>
    </location>
</feature>
<sequence length="746" mass="82519">MLYSKSSNGDLGAEDPQPPLSKNEKPPPVNPTEIRTTISPSSAVELNTTSALANYATEAEPALRQQQCFLYLAVPPSSPPLSYVRMPTTVKHHVAGTLKHTVPYKDVELEEVNPHLTWRESGKPFRKNHPPVHPTEIRTLIFPSSAVELNKTSALANYATKAGLLSQLNIEEVNPHLRWGKSGKPFKEKPAPSSPERDSDLDLPVLSSVAQHENSALANYTTEVRCSPSARDVLWYVVFFGFAINYMVRININIAIVSMVRPRRAEPSNTMVHASECFVDKTHPLSGDGGNTSAVILAARMYEASRYDWDEYKQGLVLGAFFWLYWLTQIPGSLLAQRYGTKLVFGLSNFIQCLLACLIPAAARINYRALIFIRFLQGVIGGLSWPAMHKLSANWIPPNERSKFMTSYMGSSVGAALTFPMCGQLISWFDWPSVFYTTGVLGSVWFAAWWLLVYETPAQHPRISDLERKYIETSLGSSISEKRPPTPWRNILLSGPVWMCILAQWGNIWGLFTLMTQAPTYFKNIHGWDIRMTGLLSGLPHLCRIIFSYLSGVTGDYLLRKNLMSRTGVRKIATSCCCIGQGLFVTGLAFSGCNKMTAILCLMMATAMSGAVSTGPLACVVDISPNFASEMLGFSNMITSMPGLISPIVVGLLTFNNQTVARWQIVYLITAAKAIVTGLFYVVFARSELEPWNDLGAAAKELDLLSGHDREEKQSGQHDEDDREEKQVDQPLVNGSTAEEGKQSAS</sequence>